<gene>
    <name evidence="7 9" type="primary">allB</name>
    <name evidence="9" type="ORF">EKG35_16760</name>
</gene>
<dbReference type="GO" id="GO:0000256">
    <property type="term" value="P:allantoin catabolic process"/>
    <property type="evidence" value="ECO:0007669"/>
    <property type="project" value="UniProtKB-UniRule"/>
</dbReference>
<feature type="domain" description="Amidohydrolase-related" evidence="8">
    <location>
        <begin position="52"/>
        <end position="430"/>
    </location>
</feature>
<feature type="binding site" evidence="7">
    <location>
        <position position="240"/>
    </location>
    <ligand>
        <name>Zn(2+)</name>
        <dbReference type="ChEBI" id="CHEBI:29105"/>
        <label>2</label>
    </ligand>
</feature>
<proteinExistence type="inferred from homology"/>
<dbReference type="Proteomes" id="UP000276349">
    <property type="component" value="Unassembled WGS sequence"/>
</dbReference>
<comment type="cofactor">
    <cofactor evidence="7">
        <name>Zn(2+)</name>
        <dbReference type="ChEBI" id="CHEBI:29105"/>
    </cofactor>
    <text evidence="7">Binds 2 Zn(2+) ions per subunit.</text>
</comment>
<dbReference type="FunFam" id="3.20.20.140:FF:000174">
    <property type="entry name" value="Dihydropyrimidinase-related protein 2"/>
    <property type="match status" value="1"/>
</dbReference>
<dbReference type="SUPFAM" id="SSF51338">
    <property type="entry name" value="Composite domain of metallo-dependent hydrolases"/>
    <property type="match status" value="1"/>
</dbReference>
<dbReference type="Gene3D" id="2.30.40.10">
    <property type="entry name" value="Urease, subunit C, domain 1"/>
    <property type="match status" value="1"/>
</dbReference>
<name>A0A3S0IXH6_9BACI</name>
<dbReference type="GO" id="GO:0008270">
    <property type="term" value="F:zinc ion binding"/>
    <property type="evidence" value="ECO:0007669"/>
    <property type="project" value="InterPro"/>
</dbReference>
<dbReference type="InterPro" id="IPR050138">
    <property type="entry name" value="DHOase/Allantoinase_Hydrolase"/>
</dbReference>
<feature type="binding site" description="via carbamate group" evidence="7">
    <location>
        <position position="148"/>
    </location>
    <ligand>
        <name>Zn(2+)</name>
        <dbReference type="ChEBI" id="CHEBI:29105"/>
        <label>1</label>
    </ligand>
</feature>
<evidence type="ECO:0000256" key="7">
    <source>
        <dbReference type="HAMAP-Rule" id="MF_01645"/>
    </source>
</evidence>
<feature type="binding site" evidence="7">
    <location>
        <position position="61"/>
    </location>
    <ligand>
        <name>Zn(2+)</name>
        <dbReference type="ChEBI" id="CHEBI:29105"/>
        <label>1</label>
    </ligand>
</feature>
<keyword evidence="3 7" id="KW-0659">Purine metabolism</keyword>
<evidence type="ECO:0000313" key="10">
    <source>
        <dbReference type="Proteomes" id="UP000276349"/>
    </source>
</evidence>
<dbReference type="RefSeq" id="WP_126295701.1">
    <property type="nucleotide sequence ID" value="NZ_CP185866.1"/>
</dbReference>
<comment type="function">
    <text evidence="7">Catalyzes the conversion of allantoin (5-ureidohydantoin) to allantoic acid by hydrolytic cleavage of the five-member hydantoin ring.</text>
</comment>
<sequence length="455" mass="50271">MIEFDLIIKNGFIVLEKEIRKMDIGIRNGKISAIQDCVEGTAKREIDALNQYIFPGVIDVHAHFSEPGREFWEGFSTGSQMMAAGGCTTYFDMPLNGIPSTINKKALLDKASIGEVKSCVDFGLWGGLVPGNVENLKELAELGVVGFKAFLSETGNEEFQNVDDLTLLYGMQEISKLGKVLALHAESAPITSWLQNRKIKFGQLSADDYLASRPAIAEFEAVNRAIAYAQITNCPLHFVHISSPDAVLAIQKAKLNGMDITLETCPHYLLFNHDDLIEKGAIAKCAPPLREEEVKQQLVSLFVEGKFDMISSDHSPCTPDMKDSKMHNIFTAWGGISGGQFTLLSTIELVLQNNMSLLQVAKYTSTNPAHRFKLKGKGKIEVEKDADLVIVSMEPFKVDESELFSKHKLSIYVGHTFPCRIKQTIARGNVLFENGQINLGTRGEWLSIKALIDAV</sequence>
<dbReference type="AlphaFoldDB" id="A0A3S0IXH6"/>
<evidence type="ECO:0000256" key="2">
    <source>
        <dbReference type="ARBA" id="ARBA00011881"/>
    </source>
</evidence>
<evidence type="ECO:0000256" key="1">
    <source>
        <dbReference type="ARBA" id="ARBA00008829"/>
    </source>
</evidence>
<dbReference type="InterPro" id="IPR017593">
    <property type="entry name" value="Allantoinase"/>
</dbReference>
<evidence type="ECO:0000256" key="3">
    <source>
        <dbReference type="ARBA" id="ARBA00022631"/>
    </source>
</evidence>
<comment type="pathway">
    <text evidence="7">Nitrogen metabolism; (S)-allantoin degradation; allantoate from (S)-allantoin: step 1/1.</text>
</comment>
<dbReference type="GO" id="GO:0004038">
    <property type="term" value="F:allantoinase activity"/>
    <property type="evidence" value="ECO:0007669"/>
    <property type="project" value="UniProtKB-UniRule"/>
</dbReference>
<keyword evidence="4 7" id="KW-0479">Metal-binding</keyword>
<dbReference type="PANTHER" id="PTHR43668:SF4">
    <property type="entry name" value="ALLANTOINASE"/>
    <property type="match status" value="1"/>
</dbReference>
<feature type="binding site" description="via carbamate group" evidence="7">
    <location>
        <position position="148"/>
    </location>
    <ligand>
        <name>Zn(2+)</name>
        <dbReference type="ChEBI" id="CHEBI:29105"/>
        <label>2</label>
    </ligand>
</feature>
<comment type="PTM">
    <text evidence="7">Carboxylation allows a single lysine to coordinate two zinc ions.</text>
</comment>
<dbReference type="EC" id="3.5.2.5" evidence="7"/>
<dbReference type="InterPro" id="IPR006680">
    <property type="entry name" value="Amidohydro-rel"/>
</dbReference>
<keyword evidence="5 7" id="KW-0378">Hydrolase</keyword>
<dbReference type="Pfam" id="PF01979">
    <property type="entry name" value="Amidohydro_1"/>
    <property type="match status" value="1"/>
</dbReference>
<protein>
    <recommendedName>
        <fullName evidence="7">Allantoinase</fullName>
        <ecNumber evidence="7">3.5.2.5</ecNumber>
    </recommendedName>
    <alternativeName>
        <fullName evidence="7">Allantoin-utilizing enzyme</fullName>
    </alternativeName>
</protein>
<organism evidence="9 10">
    <name type="scientific">Lysinibacillus telephonicus</name>
    <dbReference type="NCBI Taxonomy" id="1714840"/>
    <lineage>
        <taxon>Bacteria</taxon>
        <taxon>Bacillati</taxon>
        <taxon>Bacillota</taxon>
        <taxon>Bacilli</taxon>
        <taxon>Bacillales</taxon>
        <taxon>Bacillaceae</taxon>
        <taxon>Lysinibacillus</taxon>
    </lineage>
</organism>
<comment type="similarity">
    <text evidence="1">Belongs to the metallo-dependent hydrolases superfamily. Hydantoinase/dihydropyrimidinase family.</text>
</comment>
<dbReference type="HAMAP" id="MF_01645">
    <property type="entry name" value="Hydantoinase"/>
    <property type="match status" value="1"/>
</dbReference>
<comment type="caution">
    <text evidence="9">The sequence shown here is derived from an EMBL/GenBank/DDBJ whole genome shotgun (WGS) entry which is preliminary data.</text>
</comment>
<evidence type="ECO:0000259" key="8">
    <source>
        <dbReference type="Pfam" id="PF01979"/>
    </source>
</evidence>
<comment type="similarity">
    <text evidence="7">Belongs to the metallo-dependent hydrolases superfamily. Allantoinase family.</text>
</comment>
<dbReference type="NCBIfam" id="TIGR03178">
    <property type="entry name" value="allantoinase"/>
    <property type="match status" value="1"/>
</dbReference>
<accession>A0A3S0IXH6</accession>
<reference evidence="9 10" key="1">
    <citation type="submission" date="2018-12" db="EMBL/GenBank/DDBJ databases">
        <authorList>
            <person name="Yu L."/>
        </authorList>
    </citation>
    <scope>NUCLEOTIDE SEQUENCE [LARGE SCALE GENOMIC DNA]</scope>
    <source>
        <strain evidence="9 10">S5H2222</strain>
    </source>
</reference>
<dbReference type="SUPFAM" id="SSF51556">
    <property type="entry name" value="Metallo-dependent hydrolases"/>
    <property type="match status" value="1"/>
</dbReference>
<feature type="binding site" evidence="7">
    <location>
        <position position="184"/>
    </location>
    <ligand>
        <name>Zn(2+)</name>
        <dbReference type="ChEBI" id="CHEBI:29105"/>
        <label>2</label>
    </ligand>
</feature>
<dbReference type="PANTHER" id="PTHR43668">
    <property type="entry name" value="ALLANTOINASE"/>
    <property type="match status" value="1"/>
</dbReference>
<feature type="modified residue" description="N6-carboxylysine" evidence="7">
    <location>
        <position position="148"/>
    </location>
</feature>
<dbReference type="GO" id="GO:0005737">
    <property type="term" value="C:cytoplasm"/>
    <property type="evidence" value="ECO:0007669"/>
    <property type="project" value="TreeGrafter"/>
</dbReference>
<feature type="binding site" evidence="7">
    <location>
        <position position="313"/>
    </location>
    <ligand>
        <name>Zn(2+)</name>
        <dbReference type="ChEBI" id="CHEBI:29105"/>
        <label>1</label>
    </ligand>
</feature>
<dbReference type="GO" id="GO:0050897">
    <property type="term" value="F:cobalt ion binding"/>
    <property type="evidence" value="ECO:0007669"/>
    <property type="project" value="InterPro"/>
</dbReference>
<dbReference type="OrthoDB" id="9765462at2"/>
<dbReference type="InterPro" id="IPR047604">
    <property type="entry name" value="Allantoinase_bact"/>
</dbReference>
<dbReference type="UniPathway" id="UPA00395">
    <property type="reaction ID" value="UER00653"/>
</dbReference>
<feature type="binding site" evidence="7">
    <location>
        <position position="63"/>
    </location>
    <ligand>
        <name>Zn(2+)</name>
        <dbReference type="ChEBI" id="CHEBI:29105"/>
        <label>1</label>
    </ligand>
</feature>
<dbReference type="GO" id="GO:0006145">
    <property type="term" value="P:purine nucleobase catabolic process"/>
    <property type="evidence" value="ECO:0007669"/>
    <property type="project" value="TreeGrafter"/>
</dbReference>
<dbReference type="InterPro" id="IPR011059">
    <property type="entry name" value="Metal-dep_hydrolase_composite"/>
</dbReference>
<comment type="catalytic activity">
    <reaction evidence="7">
        <text>(S)-allantoin + H2O = allantoate + H(+)</text>
        <dbReference type="Rhea" id="RHEA:17029"/>
        <dbReference type="ChEBI" id="CHEBI:15377"/>
        <dbReference type="ChEBI" id="CHEBI:15378"/>
        <dbReference type="ChEBI" id="CHEBI:15678"/>
        <dbReference type="ChEBI" id="CHEBI:17536"/>
        <dbReference type="EC" id="3.5.2.5"/>
    </reaction>
</comment>
<dbReference type="InterPro" id="IPR032466">
    <property type="entry name" value="Metal_Hydrolase"/>
</dbReference>
<dbReference type="EMBL" id="RXNR01000066">
    <property type="protein sequence ID" value="RTQ89251.1"/>
    <property type="molecule type" value="Genomic_DNA"/>
</dbReference>
<evidence type="ECO:0000256" key="4">
    <source>
        <dbReference type="ARBA" id="ARBA00022723"/>
    </source>
</evidence>
<keyword evidence="10" id="KW-1185">Reference proteome</keyword>
<keyword evidence="6 7" id="KW-0862">Zinc</keyword>
<comment type="subunit">
    <text evidence="2 7">Homotetramer.</text>
</comment>
<evidence type="ECO:0000256" key="5">
    <source>
        <dbReference type="ARBA" id="ARBA00022801"/>
    </source>
</evidence>
<evidence type="ECO:0000313" key="9">
    <source>
        <dbReference type="EMBL" id="RTQ89251.1"/>
    </source>
</evidence>
<dbReference type="Gene3D" id="3.20.20.140">
    <property type="entry name" value="Metal-dependent hydrolases"/>
    <property type="match status" value="1"/>
</dbReference>
<evidence type="ECO:0000256" key="6">
    <source>
        <dbReference type="ARBA" id="ARBA00022833"/>
    </source>
</evidence>